<dbReference type="PANTHER" id="PTHR10924:SF3">
    <property type="entry name" value="HEME TRANSPORTER FLVCR2"/>
    <property type="match status" value="1"/>
</dbReference>
<keyword evidence="5 7" id="KW-1133">Transmembrane helix</keyword>
<organism evidence="8 9">
    <name type="scientific">Mola mola</name>
    <name type="common">Ocean sunfish</name>
    <name type="synonym">Tetraodon mola</name>
    <dbReference type="NCBI Taxonomy" id="94237"/>
    <lineage>
        <taxon>Eukaryota</taxon>
        <taxon>Metazoa</taxon>
        <taxon>Chordata</taxon>
        <taxon>Craniata</taxon>
        <taxon>Vertebrata</taxon>
        <taxon>Euteleostomi</taxon>
        <taxon>Actinopterygii</taxon>
        <taxon>Neopterygii</taxon>
        <taxon>Teleostei</taxon>
        <taxon>Neoteleostei</taxon>
        <taxon>Acanthomorphata</taxon>
        <taxon>Eupercaria</taxon>
        <taxon>Tetraodontiformes</taxon>
        <taxon>Molidae</taxon>
        <taxon>Mola</taxon>
    </lineage>
</organism>
<keyword evidence="3" id="KW-1003">Cell membrane</keyword>
<evidence type="ECO:0000313" key="9">
    <source>
        <dbReference type="Proteomes" id="UP000261620"/>
    </source>
</evidence>
<dbReference type="SUPFAM" id="SSF103473">
    <property type="entry name" value="MFS general substrate transporter"/>
    <property type="match status" value="1"/>
</dbReference>
<sequence>MSAIYKFLVTSYLIRKILTPHGGKVGQHWVFVKRAGVRGPVQRGGSAAPTRLYKRRWVIVFLFSSYSLCNGYQWIQYSIISNIMMKFYGVESVAVDWLSLIYMITYVCLIFPVTWLLDKAGDYSWNTATCS</sequence>
<feature type="transmembrane region" description="Helical" evidence="7">
    <location>
        <begin position="97"/>
        <end position="117"/>
    </location>
</feature>
<comment type="subcellular location">
    <subcellularLocation>
        <location evidence="1">Cell membrane</location>
        <topology evidence="1">Multi-pass membrane protein</topology>
    </subcellularLocation>
</comment>
<dbReference type="InterPro" id="IPR049680">
    <property type="entry name" value="FLVCR1-2_SLC49-like"/>
</dbReference>
<reference evidence="8" key="2">
    <citation type="submission" date="2025-09" db="UniProtKB">
        <authorList>
            <consortium name="Ensembl"/>
        </authorList>
    </citation>
    <scope>IDENTIFICATION</scope>
</reference>
<protein>
    <submittedName>
        <fullName evidence="8">Uncharacterized protein</fullName>
    </submittedName>
</protein>
<name>A0A3Q3VZQ9_MOLML</name>
<evidence type="ECO:0000256" key="1">
    <source>
        <dbReference type="ARBA" id="ARBA00004651"/>
    </source>
</evidence>
<feature type="transmembrane region" description="Helical" evidence="7">
    <location>
        <begin position="57"/>
        <end position="77"/>
    </location>
</feature>
<keyword evidence="9" id="KW-1185">Reference proteome</keyword>
<dbReference type="GO" id="GO:0015232">
    <property type="term" value="F:heme transmembrane transporter activity"/>
    <property type="evidence" value="ECO:0007669"/>
    <property type="project" value="TreeGrafter"/>
</dbReference>
<evidence type="ECO:0000256" key="2">
    <source>
        <dbReference type="ARBA" id="ARBA00022448"/>
    </source>
</evidence>
<dbReference type="InterPro" id="IPR036259">
    <property type="entry name" value="MFS_trans_sf"/>
</dbReference>
<evidence type="ECO:0000256" key="7">
    <source>
        <dbReference type="SAM" id="Phobius"/>
    </source>
</evidence>
<dbReference type="GO" id="GO:0097037">
    <property type="term" value="P:heme export"/>
    <property type="evidence" value="ECO:0007669"/>
    <property type="project" value="TreeGrafter"/>
</dbReference>
<evidence type="ECO:0000256" key="4">
    <source>
        <dbReference type="ARBA" id="ARBA00022692"/>
    </source>
</evidence>
<keyword evidence="2" id="KW-0813">Transport</keyword>
<dbReference type="Proteomes" id="UP000261620">
    <property type="component" value="Unplaced"/>
</dbReference>
<evidence type="ECO:0000313" key="8">
    <source>
        <dbReference type="Ensembl" id="ENSMMOP00000001579.1"/>
    </source>
</evidence>
<dbReference type="Gene3D" id="1.20.1250.20">
    <property type="entry name" value="MFS general substrate transporter like domains"/>
    <property type="match status" value="1"/>
</dbReference>
<dbReference type="GO" id="GO:0005886">
    <property type="term" value="C:plasma membrane"/>
    <property type="evidence" value="ECO:0007669"/>
    <property type="project" value="UniProtKB-SubCell"/>
</dbReference>
<dbReference type="AlphaFoldDB" id="A0A3Q3VZQ9"/>
<dbReference type="GO" id="GO:0020037">
    <property type="term" value="F:heme binding"/>
    <property type="evidence" value="ECO:0007669"/>
    <property type="project" value="TreeGrafter"/>
</dbReference>
<accession>A0A3Q3VZQ9</accession>
<keyword evidence="4 7" id="KW-0812">Transmembrane</keyword>
<reference evidence="8" key="1">
    <citation type="submission" date="2025-08" db="UniProtKB">
        <authorList>
            <consortium name="Ensembl"/>
        </authorList>
    </citation>
    <scope>IDENTIFICATION</scope>
</reference>
<evidence type="ECO:0000256" key="6">
    <source>
        <dbReference type="ARBA" id="ARBA00023136"/>
    </source>
</evidence>
<proteinExistence type="predicted"/>
<dbReference type="Ensembl" id="ENSMMOT00000001608.1">
    <property type="protein sequence ID" value="ENSMMOP00000001579.1"/>
    <property type="gene ID" value="ENSMMOG00000001320.1"/>
</dbReference>
<evidence type="ECO:0000256" key="3">
    <source>
        <dbReference type="ARBA" id="ARBA00022475"/>
    </source>
</evidence>
<evidence type="ECO:0000256" key="5">
    <source>
        <dbReference type="ARBA" id="ARBA00022989"/>
    </source>
</evidence>
<dbReference type="PANTHER" id="PTHR10924">
    <property type="entry name" value="MAJOR FACILITATOR SUPERFAMILY PROTEIN-RELATED"/>
    <property type="match status" value="1"/>
</dbReference>
<keyword evidence="6 7" id="KW-0472">Membrane</keyword>